<evidence type="ECO:0000256" key="5">
    <source>
        <dbReference type="SAM" id="MobiDB-lite"/>
    </source>
</evidence>
<keyword evidence="2 4" id="KW-0472">Membrane</keyword>
<dbReference type="InterPro" id="IPR050330">
    <property type="entry name" value="Bact_OuterMem_StrucFunc"/>
</dbReference>
<comment type="subcellular location">
    <subcellularLocation>
        <location evidence="1">Cell outer membrane</location>
    </subcellularLocation>
</comment>
<evidence type="ECO:0000256" key="3">
    <source>
        <dbReference type="ARBA" id="ARBA00023237"/>
    </source>
</evidence>
<gene>
    <name evidence="8" type="ORF">K4G66_23480</name>
</gene>
<protein>
    <submittedName>
        <fullName evidence="8">OmpA family protein</fullName>
    </submittedName>
</protein>
<dbReference type="PANTHER" id="PTHR30329">
    <property type="entry name" value="STATOR ELEMENT OF FLAGELLAR MOTOR COMPLEX"/>
    <property type="match status" value="1"/>
</dbReference>
<keyword evidence="3" id="KW-0998">Cell outer membrane</keyword>
<accession>A0AA49GN88</accession>
<dbReference type="EMBL" id="CP120682">
    <property type="protein sequence ID" value="WKN35341.1"/>
    <property type="molecule type" value="Genomic_DNA"/>
</dbReference>
<dbReference type="InterPro" id="IPR036737">
    <property type="entry name" value="OmpA-like_sf"/>
</dbReference>
<feature type="compositionally biased region" description="Polar residues" evidence="5">
    <location>
        <begin position="289"/>
        <end position="298"/>
    </location>
</feature>
<evidence type="ECO:0000256" key="1">
    <source>
        <dbReference type="ARBA" id="ARBA00004442"/>
    </source>
</evidence>
<dbReference type="InterPro" id="IPR011659">
    <property type="entry name" value="WD40"/>
</dbReference>
<dbReference type="InterPro" id="IPR011042">
    <property type="entry name" value="6-blade_b-propeller_TolB-like"/>
</dbReference>
<dbReference type="PRINTS" id="PR01021">
    <property type="entry name" value="OMPADOMAIN"/>
</dbReference>
<reference evidence="8" key="1">
    <citation type="journal article" date="2023" name="Comput. Struct. Biotechnol. J.">
        <title>Discovery of a novel marine Bacteroidetes with a rich repertoire of carbohydrate-active enzymes.</title>
        <authorList>
            <person name="Chen B."/>
            <person name="Liu G."/>
            <person name="Chen Q."/>
            <person name="Wang H."/>
            <person name="Liu L."/>
            <person name="Tang K."/>
        </authorList>
    </citation>
    <scope>NUCLEOTIDE SEQUENCE</scope>
    <source>
        <strain evidence="8">TK19036</strain>
    </source>
</reference>
<evidence type="ECO:0000313" key="8">
    <source>
        <dbReference type="EMBL" id="WKN35341.1"/>
    </source>
</evidence>
<evidence type="ECO:0000256" key="6">
    <source>
        <dbReference type="SAM" id="SignalP"/>
    </source>
</evidence>
<dbReference type="SUPFAM" id="SSF103088">
    <property type="entry name" value="OmpA-like"/>
    <property type="match status" value="1"/>
</dbReference>
<dbReference type="Pfam" id="PF00691">
    <property type="entry name" value="OmpA"/>
    <property type="match status" value="1"/>
</dbReference>
<sequence length="697" mass="78742">MNKLIAKCILSLFTGILFFGLTQAQDNNQQLAQEFVEIGDEIYFVQKAPEQAKEMYIQAAQLDPNNIKANYMAGKAITETINKGEATPYFQQVYNLDSDYRFDLLYSIARSYQYGLDFEQAIQFYTQYLEKLKKEKDYRGEDKIPSNQVERRIYECNNGVEFMSKARNFRITNIGGSINSNSLDYAPVINADETMMIFTSRRKEDNLNENVYDDNFAYEDIFISYKEDGKWTPAKNIGETVNTLFFESNSALSADGKQLYIYRDENGGDLFVSDQRSDGTWSEPRPVSDNINSSYSENSVTISPDGQTIYFSSNRPGGFGGLDLYKCEKDRRGEWGKVTNLGATVNTPYDEDGVFIDFDGKTLYFSSRGRKGMGGYDIFKSIYEADSSVWSEPVNLGYPINTPDDDIYFVSTKDGKRGYFSTVRNDGVGYLDIYMVEIPDQSEALTDKLEKKDQKKLANEGGLNNREINGVTTNQNKKPAAKQPVQLLLKVEEASTQKALDAKVTLKVTGGQEIVSSQTVAPGIYRFDISNEEAKDYMLAVEKNGYMYKSLKINIPAMSSDPQEFRKKVSLDPVVADYRMILDFVYFDFNSAHLKESSFEELSRLQSFLSGNPDVQVEIAGHTDSVGPATYNKNLSHKRAQAIVDHLISQGIEVKRLNAHGYGEEDPIASNDDETEGRELNRRVELRVLKAGNIANQ</sequence>
<feature type="chain" id="PRO_5041272245" evidence="6">
    <location>
        <begin position="25"/>
        <end position="697"/>
    </location>
</feature>
<evidence type="ECO:0000259" key="7">
    <source>
        <dbReference type="PROSITE" id="PS51123"/>
    </source>
</evidence>
<reference evidence="8" key="2">
    <citation type="journal article" date="2024" name="Antonie Van Leeuwenhoek">
        <title>Roseihalotalea indica gen. nov., sp. nov., a halophilic Bacteroidetes from mesopelagic Southwest Indian Ocean with higher carbohydrate metabolic potential.</title>
        <authorList>
            <person name="Chen B."/>
            <person name="Zhang M."/>
            <person name="Lin D."/>
            <person name="Ye J."/>
            <person name="Tang K."/>
        </authorList>
    </citation>
    <scope>NUCLEOTIDE SEQUENCE</scope>
    <source>
        <strain evidence="8">TK19036</strain>
    </source>
</reference>
<dbReference type="SUPFAM" id="SSF82171">
    <property type="entry name" value="DPP6 N-terminal domain-like"/>
    <property type="match status" value="1"/>
</dbReference>
<dbReference type="PANTHER" id="PTHR30329:SF21">
    <property type="entry name" value="LIPOPROTEIN YIAD-RELATED"/>
    <property type="match status" value="1"/>
</dbReference>
<evidence type="ECO:0000256" key="2">
    <source>
        <dbReference type="ARBA" id="ARBA00023136"/>
    </source>
</evidence>
<dbReference type="AlphaFoldDB" id="A0AA49GN88"/>
<dbReference type="CDD" id="cd07185">
    <property type="entry name" value="OmpA_C-like"/>
    <property type="match status" value="1"/>
</dbReference>
<dbReference type="PROSITE" id="PS51123">
    <property type="entry name" value="OMPA_2"/>
    <property type="match status" value="1"/>
</dbReference>
<dbReference type="InterPro" id="IPR006664">
    <property type="entry name" value="OMP_bac"/>
</dbReference>
<evidence type="ECO:0000256" key="4">
    <source>
        <dbReference type="PROSITE-ProRule" id="PRU00473"/>
    </source>
</evidence>
<organism evidence="8">
    <name type="scientific">Roseihalotalea indica</name>
    <dbReference type="NCBI Taxonomy" id="2867963"/>
    <lineage>
        <taxon>Bacteria</taxon>
        <taxon>Pseudomonadati</taxon>
        <taxon>Bacteroidota</taxon>
        <taxon>Cytophagia</taxon>
        <taxon>Cytophagales</taxon>
        <taxon>Catalimonadaceae</taxon>
        <taxon>Roseihalotalea</taxon>
    </lineage>
</organism>
<dbReference type="InterPro" id="IPR011990">
    <property type="entry name" value="TPR-like_helical_dom_sf"/>
</dbReference>
<feature type="region of interest" description="Disordered" evidence="5">
    <location>
        <begin position="276"/>
        <end position="298"/>
    </location>
</feature>
<feature type="signal peptide" evidence="6">
    <location>
        <begin position="1"/>
        <end position="24"/>
    </location>
</feature>
<feature type="domain" description="OmpA-like" evidence="7">
    <location>
        <begin position="574"/>
        <end position="692"/>
    </location>
</feature>
<dbReference type="Gene3D" id="3.30.1330.60">
    <property type="entry name" value="OmpA-like domain"/>
    <property type="match status" value="1"/>
</dbReference>
<dbReference type="Gene3D" id="1.25.40.10">
    <property type="entry name" value="Tetratricopeptide repeat domain"/>
    <property type="match status" value="1"/>
</dbReference>
<dbReference type="Pfam" id="PF07676">
    <property type="entry name" value="PD40"/>
    <property type="match status" value="3"/>
</dbReference>
<dbReference type="InterPro" id="IPR006665">
    <property type="entry name" value="OmpA-like"/>
</dbReference>
<name>A0AA49GN88_9BACT</name>
<dbReference type="SUPFAM" id="SSF48452">
    <property type="entry name" value="TPR-like"/>
    <property type="match status" value="1"/>
</dbReference>
<proteinExistence type="predicted"/>
<dbReference type="Gene3D" id="2.120.10.30">
    <property type="entry name" value="TolB, C-terminal domain"/>
    <property type="match status" value="1"/>
</dbReference>
<dbReference type="GO" id="GO:0009279">
    <property type="term" value="C:cell outer membrane"/>
    <property type="evidence" value="ECO:0007669"/>
    <property type="project" value="UniProtKB-SubCell"/>
</dbReference>
<keyword evidence="6" id="KW-0732">Signal</keyword>